<dbReference type="EMBL" id="JACEFO010000286">
    <property type="protein sequence ID" value="KAF8775723.1"/>
    <property type="molecule type" value="Genomic_DNA"/>
</dbReference>
<dbReference type="InterPro" id="IPR001810">
    <property type="entry name" value="F-box_dom"/>
</dbReference>
<evidence type="ECO:0000259" key="1">
    <source>
        <dbReference type="SMART" id="SM00256"/>
    </source>
</evidence>
<accession>A0A835FTW8</accession>
<reference evidence="2" key="1">
    <citation type="submission" date="2020-07" db="EMBL/GenBank/DDBJ databases">
        <title>Genome sequence and genetic diversity analysis of an under-domesticated orphan crop, white fonio (Digitaria exilis).</title>
        <authorList>
            <person name="Bennetzen J.L."/>
            <person name="Chen S."/>
            <person name="Ma X."/>
            <person name="Wang X."/>
            <person name="Yssel A.E.J."/>
            <person name="Chaluvadi S.R."/>
            <person name="Johnson M."/>
            <person name="Gangashetty P."/>
            <person name="Hamidou F."/>
            <person name="Sanogo M.D."/>
            <person name="Zwaenepoel A."/>
            <person name="Wallace J."/>
            <person name="Van De Peer Y."/>
            <person name="Van Deynze A."/>
        </authorList>
    </citation>
    <scope>NUCLEOTIDE SEQUENCE</scope>
    <source>
        <tissue evidence="2">Leaves</tissue>
    </source>
</reference>
<keyword evidence="3" id="KW-1185">Reference proteome</keyword>
<gene>
    <name evidence="2" type="ORF">HU200_004294</name>
</gene>
<comment type="caution">
    <text evidence="2">The sequence shown here is derived from an EMBL/GenBank/DDBJ whole genome shotgun (WGS) entry which is preliminary data.</text>
</comment>
<feature type="domain" description="F-box" evidence="1">
    <location>
        <begin position="156"/>
        <end position="197"/>
    </location>
</feature>
<evidence type="ECO:0000313" key="2">
    <source>
        <dbReference type="EMBL" id="KAF8775723.1"/>
    </source>
</evidence>
<sequence length="547" mass="58750">MPTTLSTSLAPFPFTCTLAREAGKNRTQITGKPWRASTSPLLELAMDLPVRQLISCKEYAGNHAVAGRSGGRSSAGSLDAPPGGANYGKCASPGVVVVGEVTEKKSSRAVVVARPPEEVKTASRVVQRRRGNSKSSAAAEEAAEEAAVGGRHISSLCDDLLLEIFLRLPSVATLIRAACTCPAWRRAMSSSPDFRRRFRSLHPSPLLGLFTSDASDASSIIVAFVPALPHDDDDLAAAIRGGDFSLPDAGGGGGWRLVSNSCQFGNLLLYNRQDKSHAVINPYTTRQGEGRRRLVLDLLVSRNMTGRYFAAAVLSSSSRLMLLDNALSKMKATIFSMETGESDGSVYYLCENWAYIASIDTSTMGITVVKLPPQCVSRGSLGKVGETKDGETCLVYSNRRDVGVLMQTGGMVLMGLRNGCWIGLSPWMQSFDVSSQLANLMLEVVNDEAGEAVSGTYGGRKGFSYIMPWPRSLIDVHEYVPMFEAAASLTCFQSLKDTGFMLASSGSALLSLHYVGAMQSIDFDINILHSVHWVKDAGVFMAHGMYL</sequence>
<name>A0A835FTW8_9POAL</name>
<dbReference type="SMART" id="SM00256">
    <property type="entry name" value="FBOX"/>
    <property type="match status" value="1"/>
</dbReference>
<protein>
    <recommendedName>
        <fullName evidence="1">F-box domain-containing protein</fullName>
    </recommendedName>
</protein>
<dbReference type="Pfam" id="PF00646">
    <property type="entry name" value="F-box"/>
    <property type="match status" value="1"/>
</dbReference>
<dbReference type="Gene3D" id="1.20.1280.50">
    <property type="match status" value="1"/>
</dbReference>
<proteinExistence type="predicted"/>
<dbReference type="AlphaFoldDB" id="A0A835FTW8"/>
<evidence type="ECO:0000313" key="3">
    <source>
        <dbReference type="Proteomes" id="UP000636709"/>
    </source>
</evidence>
<organism evidence="2 3">
    <name type="scientific">Digitaria exilis</name>
    <dbReference type="NCBI Taxonomy" id="1010633"/>
    <lineage>
        <taxon>Eukaryota</taxon>
        <taxon>Viridiplantae</taxon>
        <taxon>Streptophyta</taxon>
        <taxon>Embryophyta</taxon>
        <taxon>Tracheophyta</taxon>
        <taxon>Spermatophyta</taxon>
        <taxon>Magnoliopsida</taxon>
        <taxon>Liliopsida</taxon>
        <taxon>Poales</taxon>
        <taxon>Poaceae</taxon>
        <taxon>PACMAD clade</taxon>
        <taxon>Panicoideae</taxon>
        <taxon>Panicodae</taxon>
        <taxon>Paniceae</taxon>
        <taxon>Anthephorinae</taxon>
        <taxon>Digitaria</taxon>
    </lineage>
</organism>
<dbReference type="Proteomes" id="UP000636709">
    <property type="component" value="Unassembled WGS sequence"/>
</dbReference>
<dbReference type="InterPro" id="IPR036047">
    <property type="entry name" value="F-box-like_dom_sf"/>
</dbReference>
<dbReference type="SUPFAM" id="SSF81383">
    <property type="entry name" value="F-box domain"/>
    <property type="match status" value="1"/>
</dbReference>
<dbReference type="PANTHER" id="PTHR33207">
    <property type="entry name" value="F-BOX DOMAIN CONTAINING PROTEIN-RELATED"/>
    <property type="match status" value="1"/>
</dbReference>